<dbReference type="AlphaFoldDB" id="A0A314UMM1"/>
<comment type="caution">
    <text evidence="2">The sequence shown here is derived from an EMBL/GenBank/DDBJ whole genome shotgun (WGS) entry which is preliminary data.</text>
</comment>
<sequence length="178" mass="19746">MPEDGIQVPGCYGSQACARGIEIRSGGGSSSGSPMRSFDCSKVPNSLPSCECKSRTRSRSDNKCGFHSGSPSVHCGHSPDCVRRERECLKPSRLNRGDAGTSYSMRDDPGPLGFGHRHLHSDKDREASPWTSYYQMEREIYLLRETLTHLKRELANVDRAVAHAQFEGIRDDFPRGTN</sequence>
<name>A0A314UMM1_PRUYE</name>
<dbReference type="OrthoDB" id="10446736at2759"/>
<evidence type="ECO:0000256" key="1">
    <source>
        <dbReference type="SAM" id="MobiDB-lite"/>
    </source>
</evidence>
<accession>A0A314UMM1</accession>
<protein>
    <submittedName>
        <fullName evidence="2">Uncharacterized protein</fullName>
    </submittedName>
</protein>
<feature type="region of interest" description="Disordered" evidence="1">
    <location>
        <begin position="99"/>
        <end position="126"/>
    </location>
</feature>
<keyword evidence="3" id="KW-1185">Reference proteome</keyword>
<dbReference type="EMBL" id="PJQY01003600">
    <property type="protein sequence ID" value="PQM35979.1"/>
    <property type="molecule type" value="Genomic_DNA"/>
</dbReference>
<organism evidence="2 3">
    <name type="scientific">Prunus yedoensis var. nudiflora</name>
    <dbReference type="NCBI Taxonomy" id="2094558"/>
    <lineage>
        <taxon>Eukaryota</taxon>
        <taxon>Viridiplantae</taxon>
        <taxon>Streptophyta</taxon>
        <taxon>Embryophyta</taxon>
        <taxon>Tracheophyta</taxon>
        <taxon>Spermatophyta</taxon>
        <taxon>Magnoliopsida</taxon>
        <taxon>eudicotyledons</taxon>
        <taxon>Gunneridae</taxon>
        <taxon>Pentapetalae</taxon>
        <taxon>rosids</taxon>
        <taxon>fabids</taxon>
        <taxon>Rosales</taxon>
        <taxon>Rosaceae</taxon>
        <taxon>Amygdaloideae</taxon>
        <taxon>Amygdaleae</taxon>
        <taxon>Prunus</taxon>
    </lineage>
</organism>
<proteinExistence type="predicted"/>
<feature type="region of interest" description="Disordered" evidence="1">
    <location>
        <begin position="55"/>
        <end position="79"/>
    </location>
</feature>
<dbReference type="Proteomes" id="UP000250321">
    <property type="component" value="Unassembled WGS sequence"/>
</dbReference>
<feature type="compositionally biased region" description="Basic and acidic residues" evidence="1">
    <location>
        <begin position="55"/>
        <end position="64"/>
    </location>
</feature>
<reference evidence="2 3" key="1">
    <citation type="submission" date="2018-02" db="EMBL/GenBank/DDBJ databases">
        <title>Draft genome of wild Prunus yedoensis var. nudiflora.</title>
        <authorList>
            <person name="Baek S."/>
            <person name="Kim J.-H."/>
            <person name="Choi K."/>
            <person name="Kim G.-B."/>
            <person name="Cho A."/>
            <person name="Jang H."/>
            <person name="Shin C.-H."/>
            <person name="Yu H.-J."/>
            <person name="Mun J.-H."/>
        </authorList>
    </citation>
    <scope>NUCLEOTIDE SEQUENCE [LARGE SCALE GENOMIC DNA]</scope>
    <source>
        <strain evidence="3">cv. Jeju island</strain>
        <tissue evidence="2">Leaf</tissue>
    </source>
</reference>
<evidence type="ECO:0000313" key="3">
    <source>
        <dbReference type="Proteomes" id="UP000250321"/>
    </source>
</evidence>
<evidence type="ECO:0000313" key="2">
    <source>
        <dbReference type="EMBL" id="PQM35979.1"/>
    </source>
</evidence>
<gene>
    <name evidence="2" type="ORF">Pyn_38924</name>
</gene>